<dbReference type="AlphaFoldDB" id="A0A075B2Z1"/>
<dbReference type="PANTHER" id="PTHR11757:SF19">
    <property type="entry name" value="PROLYL ENDOPEPTIDASE-LIKE"/>
    <property type="match status" value="1"/>
</dbReference>
<sequence>MSASWKTLLIPPLEKVEHVIKLPHGASYSDPYNWLRDDNKSNLSIRKLLEVQNEYTQNVISRTGIKDIEASTSFWTIPSWNVGDYAYYFDKETGENLLRQKDGVEELILQTSEFEGDLGHVEVHPDNTFVAFVVDNKGDEKYTLQIKVLKNNTILPFKAPVSSNERIVQCMKWINNGKELAFIYGEDARSCRLYKLEDQTDIEIYVEKDVSFALNLETTTDSLYVYLTSQSSSSNQVFIFEMNGLIPVFERDEYTECTVEHHHGYFYLNYHDKNCLNSKIVKVEKNFVGDKSKWETVIACREDTMIMSMNVLKDFLILVTMKDCDKQIEVYEIIDGKIVVESGHKICFPFNEVIYTFFFDKRLDFNRPSFSVNYMSYITPPCIIEYNLVSKHWDIKSKSNLQNFDPNEYQSERVFAKSHDGKQIPISMVFGYGAYWSAQQPWFLASRICLLDAGFIFATAHVRGGTEKGRQWAIDGQKLKKINSFLDYISCAEHLIDIEYACRNKITGWGRSAGGTLIAGVMKMRPDLFRAIVLDVPFADVITSLSDSTIPWSEYERNEWGNPNIKAEYDVMKEYSPMNDMKKAVYPHIFIGAAWNDARVPYWEPVKLLALLRESQMDKEKVSLLLTDFEGGHYSLWANGQIPLRWAFLIWAVDGDNKNLSNL</sequence>
<dbReference type="SUPFAM" id="SSF53474">
    <property type="entry name" value="alpha/beta-Hydrolases"/>
    <property type="match status" value="1"/>
</dbReference>
<feature type="domain" description="Peptidase S9A N-terminal" evidence="8">
    <location>
        <begin position="11"/>
        <end position="391"/>
    </location>
</feature>
<dbReference type="PANTHER" id="PTHR11757">
    <property type="entry name" value="PROTEASE FAMILY S9A OLIGOPEPTIDASE"/>
    <property type="match status" value="1"/>
</dbReference>
<evidence type="ECO:0000256" key="6">
    <source>
        <dbReference type="RuleBase" id="RU368024"/>
    </source>
</evidence>
<protein>
    <recommendedName>
        <fullName evidence="6">Prolyl endopeptidase</fullName>
        <ecNumber evidence="6">3.4.21.-</ecNumber>
    </recommendedName>
</protein>
<evidence type="ECO:0000259" key="8">
    <source>
        <dbReference type="Pfam" id="PF02897"/>
    </source>
</evidence>
<keyword evidence="2 6" id="KW-0645">Protease</keyword>
<dbReference type="InterPro" id="IPR001375">
    <property type="entry name" value="Peptidase_S9_cat"/>
</dbReference>
<accession>A0A075B2Z1</accession>
<dbReference type="PRINTS" id="PR00862">
    <property type="entry name" value="PROLIGOPTASE"/>
</dbReference>
<evidence type="ECO:0000256" key="1">
    <source>
        <dbReference type="ARBA" id="ARBA00005228"/>
    </source>
</evidence>
<dbReference type="Pfam" id="PF02897">
    <property type="entry name" value="Peptidase_S9_N"/>
    <property type="match status" value="1"/>
</dbReference>
<dbReference type="OrthoDB" id="248387at2759"/>
<evidence type="ECO:0000313" key="10">
    <source>
        <dbReference type="Proteomes" id="UP000030755"/>
    </source>
</evidence>
<dbReference type="Gene3D" id="3.40.50.1820">
    <property type="entry name" value="alpha/beta hydrolase"/>
    <property type="match status" value="1"/>
</dbReference>
<organism evidence="9 10">
    <name type="scientific">Rozella allomycis (strain CSF55)</name>
    <dbReference type="NCBI Taxonomy" id="988480"/>
    <lineage>
        <taxon>Eukaryota</taxon>
        <taxon>Fungi</taxon>
        <taxon>Fungi incertae sedis</taxon>
        <taxon>Cryptomycota</taxon>
        <taxon>Cryptomycota incertae sedis</taxon>
        <taxon>Rozella</taxon>
    </lineage>
</organism>
<keyword evidence="4 6" id="KW-0720">Serine protease</keyword>
<dbReference type="EC" id="3.4.21.-" evidence="6"/>
<dbReference type="InterPro" id="IPR002470">
    <property type="entry name" value="Peptidase_S9A"/>
</dbReference>
<evidence type="ECO:0000256" key="3">
    <source>
        <dbReference type="ARBA" id="ARBA00022801"/>
    </source>
</evidence>
<dbReference type="Proteomes" id="UP000030755">
    <property type="component" value="Unassembled WGS sequence"/>
</dbReference>
<dbReference type="Pfam" id="PF00326">
    <property type="entry name" value="Peptidase_S9"/>
    <property type="match status" value="1"/>
</dbReference>
<reference evidence="9 10" key="1">
    <citation type="journal article" date="2013" name="Curr. Biol.">
        <title>Shared signatures of parasitism and phylogenomics unite Cryptomycota and microsporidia.</title>
        <authorList>
            <person name="James T.Y."/>
            <person name="Pelin A."/>
            <person name="Bonen L."/>
            <person name="Ahrendt S."/>
            <person name="Sain D."/>
            <person name="Corradi N."/>
            <person name="Stajich J.E."/>
        </authorList>
    </citation>
    <scope>NUCLEOTIDE SEQUENCE [LARGE SCALE GENOMIC DNA]</scope>
    <source>
        <strain evidence="9 10">CSF55</strain>
    </source>
</reference>
<comment type="function">
    <text evidence="5">Serine peptidase whose precise substrate specificity remains unclear. Does not cleave peptides after a arginine or lysine residue. Regulates trans-Golgi network morphology and sorting by regulating the membrane binding of the AP-1 complex. May play a role in the regulation of synaptic vesicle exocytosis.</text>
</comment>
<evidence type="ECO:0000256" key="2">
    <source>
        <dbReference type="ARBA" id="ARBA00022670"/>
    </source>
</evidence>
<dbReference type="Gene3D" id="2.130.10.120">
    <property type="entry name" value="Prolyl oligopeptidase, N-terminal domain"/>
    <property type="match status" value="1"/>
</dbReference>
<dbReference type="EMBL" id="KE560848">
    <property type="protein sequence ID" value="EPZ35341.1"/>
    <property type="molecule type" value="Genomic_DNA"/>
</dbReference>
<keyword evidence="10" id="KW-1185">Reference proteome</keyword>
<dbReference type="InterPro" id="IPR051543">
    <property type="entry name" value="Serine_Peptidase_S9A"/>
</dbReference>
<gene>
    <name evidence="9" type="ORF">O9G_000737</name>
</gene>
<dbReference type="SUPFAM" id="SSF50993">
    <property type="entry name" value="Peptidase/esterase 'gauge' domain"/>
    <property type="match status" value="1"/>
</dbReference>
<keyword evidence="3 6" id="KW-0378">Hydrolase</keyword>
<evidence type="ECO:0000313" key="9">
    <source>
        <dbReference type="EMBL" id="EPZ35341.1"/>
    </source>
</evidence>
<evidence type="ECO:0000259" key="7">
    <source>
        <dbReference type="Pfam" id="PF00326"/>
    </source>
</evidence>
<feature type="domain" description="Peptidase S9 prolyl oligopeptidase catalytic" evidence="7">
    <location>
        <begin position="446"/>
        <end position="635"/>
    </location>
</feature>
<comment type="similarity">
    <text evidence="1 6">Belongs to the peptidase S9A family.</text>
</comment>
<dbReference type="InterPro" id="IPR023302">
    <property type="entry name" value="Pept_S9A_N"/>
</dbReference>
<name>A0A075B2Z1_ROZAC</name>
<dbReference type="GO" id="GO:0006508">
    <property type="term" value="P:proteolysis"/>
    <property type="evidence" value="ECO:0007669"/>
    <property type="project" value="UniProtKB-KW"/>
</dbReference>
<proteinExistence type="inferred from homology"/>
<evidence type="ECO:0000256" key="4">
    <source>
        <dbReference type="ARBA" id="ARBA00022825"/>
    </source>
</evidence>
<dbReference type="GO" id="GO:0004252">
    <property type="term" value="F:serine-type endopeptidase activity"/>
    <property type="evidence" value="ECO:0007669"/>
    <property type="project" value="UniProtKB-UniRule"/>
</dbReference>
<dbReference type="HOGENOM" id="CLU_011290_0_1_1"/>
<dbReference type="InterPro" id="IPR029058">
    <property type="entry name" value="AB_hydrolase_fold"/>
</dbReference>
<evidence type="ECO:0000256" key="5">
    <source>
        <dbReference type="ARBA" id="ARBA00045448"/>
    </source>
</evidence>